<evidence type="ECO:0000256" key="5">
    <source>
        <dbReference type="ARBA" id="ARBA00022741"/>
    </source>
</evidence>
<feature type="transmembrane region" description="Helical" evidence="11">
    <location>
        <begin position="36"/>
        <end position="57"/>
    </location>
</feature>
<dbReference type="InterPro" id="IPR023837">
    <property type="entry name" value="EccCb-like_Actinobacteria"/>
</dbReference>
<keyword evidence="6 9" id="KW-0067">ATP-binding</keyword>
<feature type="transmembrane region" description="Helical" evidence="11">
    <location>
        <begin position="63"/>
        <end position="82"/>
    </location>
</feature>
<evidence type="ECO:0000256" key="3">
    <source>
        <dbReference type="ARBA" id="ARBA00022692"/>
    </source>
</evidence>
<dbReference type="GO" id="GO:0003677">
    <property type="term" value="F:DNA binding"/>
    <property type="evidence" value="ECO:0007669"/>
    <property type="project" value="InterPro"/>
</dbReference>
<evidence type="ECO:0000256" key="7">
    <source>
        <dbReference type="ARBA" id="ARBA00022989"/>
    </source>
</evidence>
<evidence type="ECO:0000313" key="14">
    <source>
        <dbReference type="Proteomes" id="UP000199323"/>
    </source>
</evidence>
<evidence type="ECO:0000256" key="2">
    <source>
        <dbReference type="ARBA" id="ARBA00022475"/>
    </source>
</evidence>
<accession>A0A1I2IZ34</accession>
<dbReference type="GO" id="GO:0005524">
    <property type="term" value="F:ATP binding"/>
    <property type="evidence" value="ECO:0007669"/>
    <property type="project" value="UniProtKB-UniRule"/>
</dbReference>
<keyword evidence="14" id="KW-1185">Reference proteome</keyword>
<name>A0A1I2IZ34_9ACTN</name>
<evidence type="ECO:0000256" key="8">
    <source>
        <dbReference type="ARBA" id="ARBA00023136"/>
    </source>
</evidence>
<keyword evidence="4" id="KW-0677">Repeat</keyword>
<proteinExistence type="predicted"/>
<feature type="compositionally biased region" description="Basic residues" evidence="10">
    <location>
        <begin position="1"/>
        <end position="10"/>
    </location>
</feature>
<feature type="binding site" evidence="9">
    <location>
        <begin position="495"/>
        <end position="502"/>
    </location>
    <ligand>
        <name>ATP</name>
        <dbReference type="ChEBI" id="CHEBI:30616"/>
    </ligand>
</feature>
<feature type="binding site" evidence="9">
    <location>
        <begin position="851"/>
        <end position="858"/>
    </location>
    <ligand>
        <name>ATP</name>
        <dbReference type="ChEBI" id="CHEBI:30616"/>
    </ligand>
</feature>
<comment type="subcellular location">
    <subcellularLocation>
        <location evidence="1">Cell membrane</location>
        <topology evidence="1">Multi-pass membrane protein</topology>
    </subcellularLocation>
</comment>
<feature type="domain" description="FtsK" evidence="12">
    <location>
        <begin position="833"/>
        <end position="1025"/>
    </location>
</feature>
<dbReference type="OrthoDB" id="9807790at2"/>
<dbReference type="GO" id="GO:0005886">
    <property type="term" value="C:plasma membrane"/>
    <property type="evidence" value="ECO:0007669"/>
    <property type="project" value="UniProtKB-SubCell"/>
</dbReference>
<protein>
    <submittedName>
        <fullName evidence="13">DNA segregation ATPase FtsK/SpoIIIE, S-DNA-T family</fullName>
    </submittedName>
</protein>
<feature type="region of interest" description="Disordered" evidence="10">
    <location>
        <begin position="1378"/>
        <end position="1401"/>
    </location>
</feature>
<evidence type="ECO:0000256" key="1">
    <source>
        <dbReference type="ARBA" id="ARBA00004651"/>
    </source>
</evidence>
<feature type="binding site" evidence="9">
    <location>
        <begin position="1152"/>
        <end position="1159"/>
    </location>
    <ligand>
        <name>ATP</name>
        <dbReference type="ChEBI" id="CHEBI:30616"/>
    </ligand>
</feature>
<sequence length="1401" mass="151165">MSRIPFHRPVRMTPPPMPEGVTKLAAPPQRPQPQGAAGWLMLLLPLLSSMSMAAYMVAYGKAWMILLGIAFVVVSVGITIGVRMQLRGSRRRNQLRQRERYVEYLAGIRRQAVRSRVGQRAADAWRHPHPQRLWAIAGQRRRVWERRPGDDDFLRLRLGTGTVPAADALRMPEQNDPTVEVDTQCRHAAAELVAAYGTVPGQAAWLDLRASGVVSLLGPRPRTRELAQTLLLQLSVLHAPDDVRIAVVTGGNSAWDWAKWLPHAQHPDQEAPVREQEAVPMLADDLAGLQEYLQSTLDQAVAARAERMSRLVTQRDTSPRRHLVVFLDDYEPEAAWARSALLAALLTEAGPDLGLHVVCLVEEEGSEPGRVDVRARTDIRGGLVLEGRAPALHAAVDKGAADTVEPAVLTATARALAPLMLSGEREQVLSEHVSLSGMLGFPDIAAFDPAAKRRAPDERDLLSVPIGVTGAGEPLVLDLKESAQGGIGPHGLVVGATGSGKSELLRTLVTGMAMVHAPEHLAFVLVDFKGGATFAGITELPHVSGLITNLADDLALVDRMRNALQGEQQRRQRMLREAGNVDSVREYQIRQAAGGTDIHGKPLEPLPYLLVIVDEFGELLSQRPDFIDLFVQIGRVGRSLGMHLLLATQRLEEGRLRGLESHLSYRICLRTFSAAESRAVIGTPDAYALPAIPGSAYLKVDESVYERFRVAHVSAPYRERDTDSTAVAAEPVPFAVHGDLPPAAPQEPEAVRWEWTKDGGATELEIAVERMLTQDSPGHQVWLPPLPARFTLDSLLGEPETDPELGLRCAMWPFAGALKFPAGVLDIPARQEQLPLVIDLTGRQGHIALVGAPQSGKSTFLRTAMLSAMLTHTPDELQFYAVDMGGGALHGLAAAPHVAGVAGRRDEERVRRVLAEVGRLVTAREHMFRDLGIQSAADLRSRRAAGDLPDGVRSADVVLVVDNLAALHTTDDNAVAALTDIAARGLGVGIHLWVTANRWAEIRISLRDNIPGRLELRLNDPSESEISRPAARAMGQGLPGRGLASPGLSHHIALPRLDGLDEPESIADAERRLVARIASSWQRPAAPALRVLPERLTVRELAAAGAPAPADRWEGHGPGIGERDVPIGLRESDLRPVGLDLTSGAPHFVVFGDSGAGKTTFLRSWMRGLAARHSARDLRFMVVDYRHSLLDVLPEEYIGARGGSADLVAGQTAALAETLRSRIPPADVTPAQLAERGWWQGPELYVVADDYDLAAGAMGRGPLAPLAEFIPQAAELGFHLVLARRVGGAGRALLSDPLLSRLKEIGAGALLLSGDHREGVLIGEQRAHLRPPGRGTLVRRGHEPTLVQVAVDPRDVPDDEQWGAAAGPVPAGTVAAESVVTESGHAESVRTESVRTESVQT</sequence>
<dbReference type="EMBL" id="FONG01000015">
    <property type="protein sequence ID" value="SFF46267.1"/>
    <property type="molecule type" value="Genomic_DNA"/>
</dbReference>
<keyword evidence="8 11" id="KW-0472">Membrane</keyword>
<dbReference type="SUPFAM" id="SSF52540">
    <property type="entry name" value="P-loop containing nucleoside triphosphate hydrolases"/>
    <property type="match status" value="3"/>
</dbReference>
<dbReference type="Pfam" id="PF01580">
    <property type="entry name" value="FtsK_SpoIIIE"/>
    <property type="match status" value="3"/>
</dbReference>
<dbReference type="NCBIfam" id="TIGR03925">
    <property type="entry name" value="T7SS_EccC_b"/>
    <property type="match status" value="1"/>
</dbReference>
<feature type="region of interest" description="Disordered" evidence="10">
    <location>
        <begin position="1"/>
        <end position="30"/>
    </location>
</feature>
<evidence type="ECO:0000256" key="11">
    <source>
        <dbReference type="SAM" id="Phobius"/>
    </source>
</evidence>
<evidence type="ECO:0000256" key="10">
    <source>
        <dbReference type="SAM" id="MobiDB-lite"/>
    </source>
</evidence>
<keyword evidence="5 9" id="KW-0547">Nucleotide-binding</keyword>
<dbReference type="PANTHER" id="PTHR22683">
    <property type="entry name" value="SPORULATION PROTEIN RELATED"/>
    <property type="match status" value="1"/>
</dbReference>
<dbReference type="NCBIfam" id="TIGR03924">
    <property type="entry name" value="T7SS_EccC_a"/>
    <property type="match status" value="1"/>
</dbReference>
<dbReference type="Gene3D" id="3.40.50.300">
    <property type="entry name" value="P-loop containing nucleotide triphosphate hydrolases"/>
    <property type="match status" value="4"/>
</dbReference>
<dbReference type="InterPro" id="IPR027417">
    <property type="entry name" value="P-loop_NTPase"/>
</dbReference>
<reference evidence="13 14" key="1">
    <citation type="submission" date="2016-10" db="EMBL/GenBank/DDBJ databases">
        <authorList>
            <person name="de Groot N.N."/>
        </authorList>
    </citation>
    <scope>NUCLEOTIDE SEQUENCE [LARGE SCALE GENOMIC DNA]</scope>
    <source>
        <strain evidence="13 14">CGMCC 4.3510</strain>
    </source>
</reference>
<keyword evidence="2" id="KW-1003">Cell membrane</keyword>
<evidence type="ECO:0000256" key="9">
    <source>
        <dbReference type="PROSITE-ProRule" id="PRU00289"/>
    </source>
</evidence>
<dbReference type="PANTHER" id="PTHR22683:SF1">
    <property type="entry name" value="TYPE VII SECRETION SYSTEM PROTEIN ESSC"/>
    <property type="match status" value="1"/>
</dbReference>
<dbReference type="PROSITE" id="PS50901">
    <property type="entry name" value="FTSK"/>
    <property type="match status" value="3"/>
</dbReference>
<dbReference type="InterPro" id="IPR003593">
    <property type="entry name" value="AAA+_ATPase"/>
</dbReference>
<dbReference type="InterPro" id="IPR050206">
    <property type="entry name" value="FtsK/SpoIIIE/SftA"/>
</dbReference>
<dbReference type="STRING" id="380248.SAMN05216251_11512"/>
<evidence type="ECO:0000256" key="6">
    <source>
        <dbReference type="ARBA" id="ARBA00022840"/>
    </source>
</evidence>
<feature type="domain" description="FtsK" evidence="12">
    <location>
        <begin position="472"/>
        <end position="678"/>
    </location>
</feature>
<gene>
    <name evidence="13" type="ORF">SAMN05216251_11512</name>
</gene>
<evidence type="ECO:0000256" key="4">
    <source>
        <dbReference type="ARBA" id="ARBA00022737"/>
    </source>
</evidence>
<dbReference type="Proteomes" id="UP000199323">
    <property type="component" value="Unassembled WGS sequence"/>
</dbReference>
<keyword evidence="3 11" id="KW-0812">Transmembrane</keyword>
<feature type="domain" description="FtsK" evidence="12">
    <location>
        <begin position="1134"/>
        <end position="1320"/>
    </location>
</feature>
<dbReference type="InterPro" id="IPR023836">
    <property type="entry name" value="EccCa-like_Actinobacteria"/>
</dbReference>
<organism evidence="13 14">
    <name type="scientific">Actinacidiphila alni</name>
    <dbReference type="NCBI Taxonomy" id="380248"/>
    <lineage>
        <taxon>Bacteria</taxon>
        <taxon>Bacillati</taxon>
        <taxon>Actinomycetota</taxon>
        <taxon>Actinomycetes</taxon>
        <taxon>Kitasatosporales</taxon>
        <taxon>Streptomycetaceae</taxon>
        <taxon>Actinacidiphila</taxon>
    </lineage>
</organism>
<keyword evidence="7 11" id="KW-1133">Transmembrane helix</keyword>
<evidence type="ECO:0000259" key="12">
    <source>
        <dbReference type="PROSITE" id="PS50901"/>
    </source>
</evidence>
<dbReference type="InterPro" id="IPR002543">
    <property type="entry name" value="FtsK_dom"/>
</dbReference>
<feature type="compositionally biased region" description="Basic and acidic residues" evidence="10">
    <location>
        <begin position="1384"/>
        <end position="1395"/>
    </location>
</feature>
<dbReference type="SMART" id="SM00382">
    <property type="entry name" value="AAA"/>
    <property type="match status" value="3"/>
</dbReference>
<evidence type="ECO:0000313" key="13">
    <source>
        <dbReference type="EMBL" id="SFF46267.1"/>
    </source>
</evidence>